<feature type="domain" description="PPC" evidence="1">
    <location>
        <begin position="5"/>
        <end position="81"/>
    </location>
</feature>
<proteinExistence type="predicted"/>
<keyword evidence="3" id="KW-1185">Reference proteome</keyword>
<sequence length="81" mass="8672">MATGPSGLTIHALRVGPGQELLGALTSFVEERKLRAPFVVTCVGSVTKATLRLANSTAGNNEVIHLQERFSDKTSLPRWAP</sequence>
<dbReference type="InterPro" id="IPR005175">
    <property type="entry name" value="PPC_dom"/>
</dbReference>
<dbReference type="PANTHER" id="PTHR34988">
    <property type="entry name" value="PROTEIN, PUTATIVE-RELATED"/>
    <property type="match status" value="1"/>
</dbReference>
<dbReference type="Gene3D" id="3.30.1330.80">
    <property type="entry name" value="Hypothetical protein, similar to alpha- acetolactate decarboxylase, domain 2"/>
    <property type="match status" value="1"/>
</dbReference>
<dbReference type="SUPFAM" id="SSF117856">
    <property type="entry name" value="AF0104/ALDC/Ptd012-like"/>
    <property type="match status" value="1"/>
</dbReference>
<reference evidence="2" key="1">
    <citation type="submission" date="2021-01" db="EMBL/GenBank/DDBJ databases">
        <title>A chromosome-scale assembly of European eel, Anguilla anguilla.</title>
        <authorList>
            <person name="Henkel C."/>
            <person name="Jong-Raadsen S.A."/>
            <person name="Dufour S."/>
            <person name="Weltzien F.-A."/>
            <person name="Palstra A.P."/>
            <person name="Pelster B."/>
            <person name="Spaink H.P."/>
            <person name="Van Den Thillart G.E."/>
            <person name="Jansen H."/>
            <person name="Zahm M."/>
            <person name="Klopp C."/>
            <person name="Cedric C."/>
            <person name="Louis A."/>
            <person name="Berthelot C."/>
            <person name="Parey E."/>
            <person name="Roest Crollius H."/>
            <person name="Montfort J."/>
            <person name="Robinson-Rechavi M."/>
            <person name="Bucao C."/>
            <person name="Bouchez O."/>
            <person name="Gislard M."/>
            <person name="Lluch J."/>
            <person name="Milhes M."/>
            <person name="Lampietro C."/>
            <person name="Lopez Roques C."/>
            <person name="Donnadieu C."/>
            <person name="Braasch I."/>
            <person name="Desvignes T."/>
            <person name="Postlethwait J."/>
            <person name="Bobe J."/>
            <person name="Guiguen Y."/>
            <person name="Dirks R."/>
        </authorList>
    </citation>
    <scope>NUCLEOTIDE SEQUENCE</scope>
    <source>
        <strain evidence="2">Tag_6206</strain>
        <tissue evidence="2">Liver</tissue>
    </source>
</reference>
<comment type="caution">
    <text evidence="2">The sequence shown here is derived from an EMBL/GenBank/DDBJ whole genome shotgun (WGS) entry which is preliminary data.</text>
</comment>
<dbReference type="CDD" id="cd11378">
    <property type="entry name" value="DUF296"/>
    <property type="match status" value="1"/>
</dbReference>
<organism evidence="2 3">
    <name type="scientific">Anguilla anguilla</name>
    <name type="common">European freshwater eel</name>
    <name type="synonym">Muraena anguilla</name>
    <dbReference type="NCBI Taxonomy" id="7936"/>
    <lineage>
        <taxon>Eukaryota</taxon>
        <taxon>Metazoa</taxon>
        <taxon>Chordata</taxon>
        <taxon>Craniata</taxon>
        <taxon>Vertebrata</taxon>
        <taxon>Euteleostomi</taxon>
        <taxon>Actinopterygii</taxon>
        <taxon>Neopterygii</taxon>
        <taxon>Teleostei</taxon>
        <taxon>Anguilliformes</taxon>
        <taxon>Anguillidae</taxon>
        <taxon>Anguilla</taxon>
    </lineage>
</organism>
<dbReference type="PROSITE" id="PS51742">
    <property type="entry name" value="PPC"/>
    <property type="match status" value="1"/>
</dbReference>
<evidence type="ECO:0000313" key="2">
    <source>
        <dbReference type="EMBL" id="KAG5846770.1"/>
    </source>
</evidence>
<gene>
    <name evidence="2" type="ORF">ANANG_G00118490</name>
</gene>
<name>A0A9D3MD35_ANGAN</name>
<protein>
    <recommendedName>
        <fullName evidence="1">PPC domain-containing protein</fullName>
    </recommendedName>
</protein>
<dbReference type="Pfam" id="PF03479">
    <property type="entry name" value="PCC"/>
    <property type="match status" value="1"/>
</dbReference>
<dbReference type="Proteomes" id="UP001044222">
    <property type="component" value="Unassembled WGS sequence"/>
</dbReference>
<dbReference type="PANTHER" id="PTHR34988:SF1">
    <property type="entry name" value="DNA-BINDING PROTEIN"/>
    <property type="match status" value="1"/>
</dbReference>
<dbReference type="AlphaFoldDB" id="A0A9D3MD35"/>
<accession>A0A9D3MD35</accession>
<evidence type="ECO:0000259" key="1">
    <source>
        <dbReference type="PROSITE" id="PS51742"/>
    </source>
</evidence>
<evidence type="ECO:0000313" key="3">
    <source>
        <dbReference type="Proteomes" id="UP001044222"/>
    </source>
</evidence>
<dbReference type="EMBL" id="JAFIRN010000006">
    <property type="protein sequence ID" value="KAG5846770.1"/>
    <property type="molecule type" value="Genomic_DNA"/>
</dbReference>